<protein>
    <submittedName>
        <fullName evidence="2">Uncharacterized protein</fullName>
    </submittedName>
</protein>
<evidence type="ECO:0000256" key="1">
    <source>
        <dbReference type="SAM" id="MobiDB-lite"/>
    </source>
</evidence>
<comment type="caution">
    <text evidence="2">The sequence shown here is derived from an EMBL/GenBank/DDBJ whole genome shotgun (WGS) entry which is preliminary data.</text>
</comment>
<dbReference type="Proteomes" id="UP000765509">
    <property type="component" value="Unassembled WGS sequence"/>
</dbReference>
<name>A0A9Q3BKS8_9BASI</name>
<organism evidence="2 3">
    <name type="scientific">Austropuccinia psidii MF-1</name>
    <dbReference type="NCBI Taxonomy" id="1389203"/>
    <lineage>
        <taxon>Eukaryota</taxon>
        <taxon>Fungi</taxon>
        <taxon>Dikarya</taxon>
        <taxon>Basidiomycota</taxon>
        <taxon>Pucciniomycotina</taxon>
        <taxon>Pucciniomycetes</taxon>
        <taxon>Pucciniales</taxon>
        <taxon>Sphaerophragmiaceae</taxon>
        <taxon>Austropuccinia</taxon>
    </lineage>
</organism>
<dbReference type="AlphaFoldDB" id="A0A9Q3BKS8"/>
<evidence type="ECO:0000313" key="3">
    <source>
        <dbReference type="Proteomes" id="UP000765509"/>
    </source>
</evidence>
<gene>
    <name evidence="2" type="ORF">O181_006603</name>
</gene>
<keyword evidence="3" id="KW-1185">Reference proteome</keyword>
<feature type="compositionally biased region" description="Basic and acidic residues" evidence="1">
    <location>
        <begin position="10"/>
        <end position="29"/>
    </location>
</feature>
<dbReference type="EMBL" id="AVOT02001425">
    <property type="protein sequence ID" value="MBW0466888.1"/>
    <property type="molecule type" value="Genomic_DNA"/>
</dbReference>
<proteinExistence type="predicted"/>
<reference evidence="2" key="1">
    <citation type="submission" date="2021-03" db="EMBL/GenBank/DDBJ databases">
        <title>Draft genome sequence of rust myrtle Austropuccinia psidii MF-1, a brazilian biotype.</title>
        <authorList>
            <person name="Quecine M.C."/>
            <person name="Pachon D.M.R."/>
            <person name="Bonatelli M.L."/>
            <person name="Correr F.H."/>
            <person name="Franceschini L.M."/>
            <person name="Leite T.F."/>
            <person name="Margarido G.R.A."/>
            <person name="Almeida C.A."/>
            <person name="Ferrarezi J.A."/>
            <person name="Labate C.A."/>
        </authorList>
    </citation>
    <scope>NUCLEOTIDE SEQUENCE</scope>
    <source>
        <strain evidence="2">MF-1</strain>
    </source>
</reference>
<feature type="region of interest" description="Disordered" evidence="1">
    <location>
        <begin position="1"/>
        <end position="32"/>
    </location>
</feature>
<evidence type="ECO:0000313" key="2">
    <source>
        <dbReference type="EMBL" id="MBW0466888.1"/>
    </source>
</evidence>
<accession>A0A9Q3BKS8</accession>
<sequence>MMENIINRFNKIEEDRKNDDQTRLTKESSKSPQNKRYIINILIAKDKELTHQIEDLHMTIAGNNNKHMQNNLETTKKIYNQQDNYTPFPLPKQVHQSP</sequence>